<reference evidence="17 18" key="1">
    <citation type="submission" date="2022-10" db="EMBL/GenBank/DDBJ databases">
        <title>Luteolibacter flavescens strain MCCC 1K03193, whole genome shotgun sequencing project.</title>
        <authorList>
            <person name="Zhao G."/>
            <person name="Shen L."/>
        </authorList>
    </citation>
    <scope>NUCLEOTIDE SEQUENCE [LARGE SCALE GENOMIC DNA]</scope>
    <source>
        <strain evidence="17 18">MCCC 1K03193</strain>
    </source>
</reference>
<evidence type="ECO:0000256" key="10">
    <source>
        <dbReference type="ARBA" id="ARBA00023114"/>
    </source>
</evidence>
<keyword evidence="12" id="KW-0564">Palmitate</keyword>
<evidence type="ECO:0000256" key="6">
    <source>
        <dbReference type="ARBA" id="ARBA00022692"/>
    </source>
</evidence>
<evidence type="ECO:0000256" key="1">
    <source>
        <dbReference type="ARBA" id="ARBA00004571"/>
    </source>
</evidence>
<keyword evidence="9" id="KW-0406">Ion transport</keyword>
<keyword evidence="13" id="KW-0998">Cell outer membrane</keyword>
<dbReference type="RefSeq" id="WP_264502308.1">
    <property type="nucleotide sequence ID" value="NZ_JAPDDS010000009.1"/>
</dbReference>
<accession>A0ABT3FS24</accession>
<dbReference type="PANTHER" id="PTHR33619:SF3">
    <property type="entry name" value="POLYSACCHARIDE EXPORT PROTEIN GFCE-RELATED"/>
    <property type="match status" value="1"/>
</dbReference>
<dbReference type="InterPro" id="IPR054765">
    <property type="entry name" value="SLBB_dom"/>
</dbReference>
<keyword evidence="11" id="KW-0472">Membrane</keyword>
<dbReference type="Gene3D" id="3.10.560.10">
    <property type="entry name" value="Outer membrane lipoprotein wza domain like"/>
    <property type="match status" value="1"/>
</dbReference>
<keyword evidence="18" id="KW-1185">Reference proteome</keyword>
<proteinExistence type="inferred from homology"/>
<evidence type="ECO:0000256" key="5">
    <source>
        <dbReference type="ARBA" id="ARBA00022597"/>
    </source>
</evidence>
<evidence type="ECO:0000256" key="11">
    <source>
        <dbReference type="ARBA" id="ARBA00023136"/>
    </source>
</evidence>
<name>A0ABT3FS24_9BACT</name>
<evidence type="ECO:0000256" key="3">
    <source>
        <dbReference type="ARBA" id="ARBA00022448"/>
    </source>
</evidence>
<sequence length="219" mass="23242">MKSTPRTPRPATAWQRLSLGMTKLLTATMAVVLAVTFTGCEGQQPYAPIPAEAYAPRPTGNLAAGDVLNISFPGAPEMNTTQKIQANGKVSLPTVGSVTAQGKSVSGLQSQLTGMYQSHLQNPAVLVAVETAASGVYVTGEVMKPGKVSLDRPMTVLEAIGECGGFTKFANPKQVVVVRNQGGKHQSYTLNLSNTFSGADHSAFYLRPYDTVLVKQSRW</sequence>
<evidence type="ECO:0000256" key="8">
    <source>
        <dbReference type="ARBA" id="ARBA00023047"/>
    </source>
</evidence>
<keyword evidence="5" id="KW-0762">Sugar transport</keyword>
<evidence type="ECO:0000256" key="7">
    <source>
        <dbReference type="ARBA" id="ARBA00022729"/>
    </source>
</evidence>
<evidence type="ECO:0000256" key="2">
    <source>
        <dbReference type="ARBA" id="ARBA00009450"/>
    </source>
</evidence>
<evidence type="ECO:0000256" key="14">
    <source>
        <dbReference type="ARBA" id="ARBA00023288"/>
    </source>
</evidence>
<organism evidence="17 18">
    <name type="scientific">Luteolibacter flavescens</name>
    <dbReference type="NCBI Taxonomy" id="1859460"/>
    <lineage>
        <taxon>Bacteria</taxon>
        <taxon>Pseudomonadati</taxon>
        <taxon>Verrucomicrobiota</taxon>
        <taxon>Verrucomicrobiia</taxon>
        <taxon>Verrucomicrobiales</taxon>
        <taxon>Verrucomicrobiaceae</taxon>
        <taxon>Luteolibacter</taxon>
    </lineage>
</organism>
<evidence type="ECO:0000259" key="15">
    <source>
        <dbReference type="Pfam" id="PF02563"/>
    </source>
</evidence>
<keyword evidence="10" id="KW-0626">Porin</keyword>
<dbReference type="PANTHER" id="PTHR33619">
    <property type="entry name" value="POLYSACCHARIDE EXPORT PROTEIN GFCE-RELATED"/>
    <property type="match status" value="1"/>
</dbReference>
<comment type="subcellular location">
    <subcellularLocation>
        <location evidence="1">Cell outer membrane</location>
        <topology evidence="1">Multi-pass membrane protein</topology>
    </subcellularLocation>
</comment>
<feature type="domain" description="SLBB" evidence="16">
    <location>
        <begin position="136"/>
        <end position="214"/>
    </location>
</feature>
<dbReference type="Proteomes" id="UP001207930">
    <property type="component" value="Unassembled WGS sequence"/>
</dbReference>
<dbReference type="InterPro" id="IPR003715">
    <property type="entry name" value="Poly_export_N"/>
</dbReference>
<keyword evidence="14" id="KW-0449">Lipoprotein</keyword>
<evidence type="ECO:0000256" key="13">
    <source>
        <dbReference type="ARBA" id="ARBA00023237"/>
    </source>
</evidence>
<comment type="caution">
    <text evidence="17">The sequence shown here is derived from an EMBL/GenBank/DDBJ whole genome shotgun (WGS) entry which is preliminary data.</text>
</comment>
<feature type="domain" description="Polysaccharide export protein N-terminal" evidence="15">
    <location>
        <begin position="61"/>
        <end position="129"/>
    </location>
</feature>
<evidence type="ECO:0000256" key="9">
    <source>
        <dbReference type="ARBA" id="ARBA00023065"/>
    </source>
</evidence>
<evidence type="ECO:0000256" key="4">
    <source>
        <dbReference type="ARBA" id="ARBA00022452"/>
    </source>
</evidence>
<evidence type="ECO:0000256" key="12">
    <source>
        <dbReference type="ARBA" id="ARBA00023139"/>
    </source>
</evidence>
<keyword evidence="6" id="KW-0812">Transmembrane</keyword>
<keyword evidence="8" id="KW-0625">Polysaccharide transport</keyword>
<dbReference type="Pfam" id="PF22461">
    <property type="entry name" value="SLBB_2"/>
    <property type="match status" value="1"/>
</dbReference>
<keyword evidence="4" id="KW-1134">Transmembrane beta strand</keyword>
<evidence type="ECO:0000313" key="18">
    <source>
        <dbReference type="Proteomes" id="UP001207930"/>
    </source>
</evidence>
<keyword evidence="7" id="KW-0732">Signal</keyword>
<evidence type="ECO:0000313" key="17">
    <source>
        <dbReference type="EMBL" id="MCW1886352.1"/>
    </source>
</evidence>
<keyword evidence="3" id="KW-0813">Transport</keyword>
<comment type="similarity">
    <text evidence="2">Belongs to the BexD/CtrA/VexA family.</text>
</comment>
<dbReference type="InterPro" id="IPR049712">
    <property type="entry name" value="Poly_export"/>
</dbReference>
<evidence type="ECO:0000259" key="16">
    <source>
        <dbReference type="Pfam" id="PF22461"/>
    </source>
</evidence>
<dbReference type="Pfam" id="PF02563">
    <property type="entry name" value="Poly_export"/>
    <property type="match status" value="1"/>
</dbReference>
<protein>
    <submittedName>
        <fullName evidence="17">Polysaccharide export protein</fullName>
    </submittedName>
</protein>
<gene>
    <name evidence="17" type="ORF">OKA04_16560</name>
</gene>
<dbReference type="EMBL" id="JAPDDS010000009">
    <property type="protein sequence ID" value="MCW1886352.1"/>
    <property type="molecule type" value="Genomic_DNA"/>
</dbReference>